<dbReference type="GO" id="GO:0016779">
    <property type="term" value="F:nucleotidyltransferase activity"/>
    <property type="evidence" value="ECO:0007669"/>
    <property type="project" value="TreeGrafter"/>
</dbReference>
<keyword evidence="4" id="KW-0547">Nucleotide-binding</keyword>
<keyword evidence="10" id="KW-1185">Reference proteome</keyword>
<evidence type="ECO:0000259" key="8">
    <source>
        <dbReference type="Pfam" id="PF12804"/>
    </source>
</evidence>
<keyword evidence="3" id="KW-0479">Metal-binding</keyword>
<keyword evidence="7" id="KW-0501">Molybdenum cofactor biosynthesis</keyword>
<dbReference type="OrthoDB" id="28434at2157"/>
<dbReference type="InterPro" id="IPR029044">
    <property type="entry name" value="Nucleotide-diphossugar_trans"/>
</dbReference>
<accession>A0A238V8M6</accession>
<evidence type="ECO:0000313" key="10">
    <source>
        <dbReference type="Proteomes" id="UP000198397"/>
    </source>
</evidence>
<dbReference type="CDD" id="cd02503">
    <property type="entry name" value="MobA"/>
    <property type="match status" value="1"/>
</dbReference>
<reference evidence="9 10" key="1">
    <citation type="submission" date="2017-06" db="EMBL/GenBank/DDBJ databases">
        <authorList>
            <person name="Kim H.J."/>
            <person name="Triplett B.A."/>
        </authorList>
    </citation>
    <scope>NUCLEOTIDE SEQUENCE [LARGE SCALE GENOMIC DNA]</scope>
    <source>
        <strain evidence="9 10">DSM 8800</strain>
    </source>
</reference>
<dbReference type="GO" id="GO:0046872">
    <property type="term" value="F:metal ion binding"/>
    <property type="evidence" value="ECO:0007669"/>
    <property type="project" value="UniProtKB-KW"/>
</dbReference>
<evidence type="ECO:0000256" key="3">
    <source>
        <dbReference type="ARBA" id="ARBA00022723"/>
    </source>
</evidence>
<keyword evidence="5" id="KW-0460">Magnesium</keyword>
<evidence type="ECO:0000313" key="9">
    <source>
        <dbReference type="EMBL" id="SNR30568.1"/>
    </source>
</evidence>
<evidence type="ECO:0000256" key="7">
    <source>
        <dbReference type="ARBA" id="ARBA00023150"/>
    </source>
</evidence>
<dbReference type="PANTHER" id="PTHR19136:SF81">
    <property type="entry name" value="MOLYBDENUM COFACTOR GUANYLYLTRANSFERASE"/>
    <property type="match status" value="1"/>
</dbReference>
<keyword evidence="6" id="KW-0342">GTP-binding</keyword>
<proteinExistence type="predicted"/>
<dbReference type="RefSeq" id="WP_179213563.1">
    <property type="nucleotide sequence ID" value="NZ_FZNQ01000002.1"/>
</dbReference>
<dbReference type="InterPro" id="IPR025877">
    <property type="entry name" value="MobA-like_NTP_Trfase"/>
</dbReference>
<dbReference type="Proteomes" id="UP000198397">
    <property type="component" value="Unassembled WGS sequence"/>
</dbReference>
<evidence type="ECO:0000256" key="1">
    <source>
        <dbReference type="ARBA" id="ARBA00022490"/>
    </source>
</evidence>
<gene>
    <name evidence="9" type="ORF">SAMN06264855_10279</name>
</gene>
<evidence type="ECO:0000256" key="6">
    <source>
        <dbReference type="ARBA" id="ARBA00023134"/>
    </source>
</evidence>
<evidence type="ECO:0000256" key="5">
    <source>
        <dbReference type="ARBA" id="ARBA00022842"/>
    </source>
</evidence>
<dbReference type="Pfam" id="PF12804">
    <property type="entry name" value="NTP_transf_3"/>
    <property type="match status" value="1"/>
</dbReference>
<evidence type="ECO:0000256" key="2">
    <source>
        <dbReference type="ARBA" id="ARBA00022679"/>
    </source>
</evidence>
<dbReference type="Gene3D" id="3.90.550.10">
    <property type="entry name" value="Spore Coat Polysaccharide Biosynthesis Protein SpsA, Chain A"/>
    <property type="match status" value="1"/>
</dbReference>
<dbReference type="AlphaFoldDB" id="A0A238V8M6"/>
<feature type="domain" description="MobA-like NTP transferase" evidence="8">
    <location>
        <begin position="8"/>
        <end position="169"/>
    </location>
</feature>
<dbReference type="PANTHER" id="PTHR19136">
    <property type="entry name" value="MOLYBDENUM COFACTOR GUANYLYLTRANSFERASE"/>
    <property type="match status" value="1"/>
</dbReference>
<sequence length="207" mass="22015">MGIEVTPVVVAGGSSRRFGTADKLVARHAGRPLIDHVATAAAEAVGSDPLLATHDGTHEARLVGALRDVEARFVHDHPEYAGPVAGIAAAIPHVDTPWTFVCGGDMPWLSKRAIRSLCTRCERLQPDGVVPVRDGRPEPLHGVYRTDALERAVADACERTSLRGVIERLSPLVTVPATHAGKSLRRSLVDVDEPDDLPTARSEPAVG</sequence>
<dbReference type="InterPro" id="IPR013482">
    <property type="entry name" value="Molybde_CF_guanTrfase"/>
</dbReference>
<organism evidence="9 10">
    <name type="scientific">Halorubrum vacuolatum</name>
    <name type="common">Natronobacterium vacuolatum</name>
    <dbReference type="NCBI Taxonomy" id="63740"/>
    <lineage>
        <taxon>Archaea</taxon>
        <taxon>Methanobacteriati</taxon>
        <taxon>Methanobacteriota</taxon>
        <taxon>Stenosarchaea group</taxon>
        <taxon>Halobacteria</taxon>
        <taxon>Halobacteriales</taxon>
        <taxon>Haloferacaceae</taxon>
        <taxon>Halorubrum</taxon>
    </lineage>
</organism>
<keyword evidence="1" id="KW-0963">Cytoplasm</keyword>
<dbReference type="EMBL" id="FZNQ01000002">
    <property type="protein sequence ID" value="SNR30568.1"/>
    <property type="molecule type" value="Genomic_DNA"/>
</dbReference>
<keyword evidence="2" id="KW-0808">Transferase</keyword>
<dbReference type="GO" id="GO:0006777">
    <property type="term" value="P:Mo-molybdopterin cofactor biosynthetic process"/>
    <property type="evidence" value="ECO:0007669"/>
    <property type="project" value="UniProtKB-KW"/>
</dbReference>
<protein>
    <submittedName>
        <fullName evidence="9">Molybdopterin-guanine dinucleotide biosynthesis protein A</fullName>
    </submittedName>
</protein>
<dbReference type="SUPFAM" id="SSF53448">
    <property type="entry name" value="Nucleotide-diphospho-sugar transferases"/>
    <property type="match status" value="1"/>
</dbReference>
<dbReference type="GO" id="GO:0005525">
    <property type="term" value="F:GTP binding"/>
    <property type="evidence" value="ECO:0007669"/>
    <property type="project" value="UniProtKB-KW"/>
</dbReference>
<name>A0A238V8M6_HALVU</name>
<evidence type="ECO:0000256" key="4">
    <source>
        <dbReference type="ARBA" id="ARBA00022741"/>
    </source>
</evidence>